<proteinExistence type="predicted"/>
<feature type="chain" id="PRO_5044001679" description="Secreted protein" evidence="1">
    <location>
        <begin position="21"/>
        <end position="126"/>
    </location>
</feature>
<keyword evidence="1" id="KW-0732">Signal</keyword>
<evidence type="ECO:0008006" key="4">
    <source>
        <dbReference type="Google" id="ProtNLM"/>
    </source>
</evidence>
<dbReference type="EMBL" id="JAWWNJ010000016">
    <property type="protein sequence ID" value="KAK7039661.1"/>
    <property type="molecule type" value="Genomic_DNA"/>
</dbReference>
<organism evidence="2 3">
    <name type="scientific">Favolaschia claudopus</name>
    <dbReference type="NCBI Taxonomy" id="2862362"/>
    <lineage>
        <taxon>Eukaryota</taxon>
        <taxon>Fungi</taxon>
        <taxon>Dikarya</taxon>
        <taxon>Basidiomycota</taxon>
        <taxon>Agaricomycotina</taxon>
        <taxon>Agaricomycetes</taxon>
        <taxon>Agaricomycetidae</taxon>
        <taxon>Agaricales</taxon>
        <taxon>Marasmiineae</taxon>
        <taxon>Mycenaceae</taxon>
        <taxon>Favolaschia</taxon>
    </lineage>
</organism>
<evidence type="ECO:0000313" key="3">
    <source>
        <dbReference type="Proteomes" id="UP001362999"/>
    </source>
</evidence>
<protein>
    <recommendedName>
        <fullName evidence="4">Secreted protein</fullName>
    </recommendedName>
</protein>
<sequence>MRRSSIMFLILVTKSELLRSLGVQRSTLQPSRAYLAQTSTFRQHQNLRLSQTANFWTRGPFNPDFMRRFSVLHNRFQAPFSFPRSSLYLLVDGLRQMVAPLHELLGMAWMKKVLGLTSEVSETESQ</sequence>
<keyword evidence="3" id="KW-1185">Reference proteome</keyword>
<evidence type="ECO:0000256" key="1">
    <source>
        <dbReference type="SAM" id="SignalP"/>
    </source>
</evidence>
<dbReference type="AlphaFoldDB" id="A0AAW0CN38"/>
<feature type="signal peptide" evidence="1">
    <location>
        <begin position="1"/>
        <end position="20"/>
    </location>
</feature>
<reference evidence="2 3" key="1">
    <citation type="journal article" date="2024" name="J Genomics">
        <title>Draft genome sequencing and assembly of Favolaschia claudopus CIRM-BRFM 2984 isolated from oak limbs.</title>
        <authorList>
            <person name="Navarro D."/>
            <person name="Drula E."/>
            <person name="Chaduli D."/>
            <person name="Cazenave R."/>
            <person name="Ahrendt S."/>
            <person name="Wang J."/>
            <person name="Lipzen A."/>
            <person name="Daum C."/>
            <person name="Barry K."/>
            <person name="Grigoriev I.V."/>
            <person name="Favel A."/>
            <person name="Rosso M.N."/>
            <person name="Martin F."/>
        </authorList>
    </citation>
    <scope>NUCLEOTIDE SEQUENCE [LARGE SCALE GENOMIC DNA]</scope>
    <source>
        <strain evidence="2 3">CIRM-BRFM 2984</strain>
    </source>
</reference>
<name>A0AAW0CN38_9AGAR</name>
<evidence type="ECO:0000313" key="2">
    <source>
        <dbReference type="EMBL" id="KAK7039661.1"/>
    </source>
</evidence>
<accession>A0AAW0CN38</accession>
<dbReference type="Proteomes" id="UP001362999">
    <property type="component" value="Unassembled WGS sequence"/>
</dbReference>
<comment type="caution">
    <text evidence="2">The sequence shown here is derived from an EMBL/GenBank/DDBJ whole genome shotgun (WGS) entry which is preliminary data.</text>
</comment>
<gene>
    <name evidence="2" type="ORF">R3P38DRAFT_2901237</name>
</gene>